<reference evidence="4 5" key="1">
    <citation type="journal article" date="2017" name="Int. J. Syst. Evol. Microbiol.">
        <title>Ramlibacter monticola sp. nov., isolated from forest soil.</title>
        <authorList>
            <person name="Chaudhary D.K."/>
            <person name="Kim J."/>
        </authorList>
    </citation>
    <scope>NUCLEOTIDE SEQUENCE [LARGE SCALE GENOMIC DNA]</scope>
    <source>
        <strain evidence="4 5">KACC 19175</strain>
    </source>
</reference>
<evidence type="ECO:0000259" key="3">
    <source>
        <dbReference type="Pfam" id="PF01757"/>
    </source>
</evidence>
<dbReference type="AlphaFoldDB" id="A0A936Z8B8"/>
<accession>A0A936Z8B8</accession>
<name>A0A936Z8B8_9BURK</name>
<feature type="region of interest" description="Disordered" evidence="1">
    <location>
        <begin position="357"/>
        <end position="378"/>
    </location>
</feature>
<feature type="transmembrane region" description="Helical" evidence="2">
    <location>
        <begin position="163"/>
        <end position="180"/>
    </location>
</feature>
<feature type="transmembrane region" description="Helical" evidence="2">
    <location>
        <begin position="255"/>
        <end position="278"/>
    </location>
</feature>
<evidence type="ECO:0000256" key="2">
    <source>
        <dbReference type="SAM" id="Phobius"/>
    </source>
</evidence>
<dbReference type="InterPro" id="IPR050879">
    <property type="entry name" value="Acyltransferase_3"/>
</dbReference>
<dbReference type="InterPro" id="IPR002656">
    <property type="entry name" value="Acyl_transf_3_dom"/>
</dbReference>
<feature type="transmembrane region" description="Helical" evidence="2">
    <location>
        <begin position="40"/>
        <end position="64"/>
    </location>
</feature>
<keyword evidence="2" id="KW-0472">Membrane</keyword>
<keyword evidence="5" id="KW-1185">Reference proteome</keyword>
<feature type="transmembrane region" description="Helical" evidence="2">
    <location>
        <begin position="200"/>
        <end position="219"/>
    </location>
</feature>
<evidence type="ECO:0000313" key="5">
    <source>
        <dbReference type="Proteomes" id="UP000599109"/>
    </source>
</evidence>
<feature type="transmembrane region" description="Helical" evidence="2">
    <location>
        <begin position="140"/>
        <end position="156"/>
    </location>
</feature>
<dbReference type="Proteomes" id="UP000599109">
    <property type="component" value="Unassembled WGS sequence"/>
</dbReference>
<proteinExistence type="predicted"/>
<feature type="transmembrane region" description="Helical" evidence="2">
    <location>
        <begin position="85"/>
        <end position="103"/>
    </location>
</feature>
<protein>
    <submittedName>
        <fullName evidence="4">Acyltransferase</fullName>
    </submittedName>
</protein>
<dbReference type="Pfam" id="PF01757">
    <property type="entry name" value="Acyl_transf_3"/>
    <property type="match status" value="1"/>
</dbReference>
<evidence type="ECO:0000256" key="1">
    <source>
        <dbReference type="SAM" id="MobiDB-lite"/>
    </source>
</evidence>
<keyword evidence="2" id="KW-1133">Transmembrane helix</keyword>
<dbReference type="RefSeq" id="WP_201677386.1">
    <property type="nucleotide sequence ID" value="NZ_JAEQNE010000009.1"/>
</dbReference>
<gene>
    <name evidence="4" type="ORF">JJ685_26500</name>
</gene>
<organism evidence="4 5">
    <name type="scientific">Ramlibacter monticola</name>
    <dbReference type="NCBI Taxonomy" id="1926872"/>
    <lineage>
        <taxon>Bacteria</taxon>
        <taxon>Pseudomonadati</taxon>
        <taxon>Pseudomonadota</taxon>
        <taxon>Betaproteobacteria</taxon>
        <taxon>Burkholderiales</taxon>
        <taxon>Comamonadaceae</taxon>
        <taxon>Ramlibacter</taxon>
    </lineage>
</organism>
<dbReference type="GO" id="GO:0009103">
    <property type="term" value="P:lipopolysaccharide biosynthetic process"/>
    <property type="evidence" value="ECO:0007669"/>
    <property type="project" value="TreeGrafter"/>
</dbReference>
<dbReference type="GO" id="GO:0016747">
    <property type="term" value="F:acyltransferase activity, transferring groups other than amino-acyl groups"/>
    <property type="evidence" value="ECO:0007669"/>
    <property type="project" value="InterPro"/>
</dbReference>
<dbReference type="GO" id="GO:0016020">
    <property type="term" value="C:membrane"/>
    <property type="evidence" value="ECO:0007669"/>
    <property type="project" value="TreeGrafter"/>
</dbReference>
<feature type="transmembrane region" description="Helical" evidence="2">
    <location>
        <begin position="290"/>
        <end position="309"/>
    </location>
</feature>
<dbReference type="PANTHER" id="PTHR23028">
    <property type="entry name" value="ACETYLTRANSFERASE"/>
    <property type="match status" value="1"/>
</dbReference>
<keyword evidence="4" id="KW-0808">Transferase</keyword>
<feature type="transmembrane region" description="Helical" evidence="2">
    <location>
        <begin position="7"/>
        <end position="28"/>
    </location>
</feature>
<feature type="transmembrane region" description="Helical" evidence="2">
    <location>
        <begin position="226"/>
        <end position="243"/>
    </location>
</feature>
<comment type="caution">
    <text evidence="4">The sequence shown here is derived from an EMBL/GenBank/DDBJ whole genome shotgun (WGS) entry which is preliminary data.</text>
</comment>
<evidence type="ECO:0000313" key="4">
    <source>
        <dbReference type="EMBL" id="MBL0394717.1"/>
    </source>
</evidence>
<feature type="transmembrane region" description="Helical" evidence="2">
    <location>
        <begin position="321"/>
        <end position="339"/>
    </location>
</feature>
<sequence>MKQTNAWLDVVRSTAIWFVLLSHSRIFLVRAYPSAEFMRFGGFIGVELFFVLSGLLIGGILHSLSTNFTCDRVRTFFIRRWLRTLPNYYLFLLIATALSLTDVRPDDLSTAWKYLFFVQSLTDAHPGFFGEAWSLSVEEVFYLSFPLAATVFMILFRMTAKRSMIVLGILTILVCTAYRFRTALTPTIAWDSDVRKVVMLRLDAIMIGVLSAFLLASGNRIIRSRVVAATLSLLFLFSIVYSANTPTADLNSSLFAKTILFNVSSLGCLGFILLGYSLEIGKVSMQIPRFFAKISYSAYLCNLSLVVVLDRFIDLAPIIKWTLFFPTVIGVSYVAHRFWESKFMAYRDRRFRDTPFSSGPVHRSRSAPTRADDLRSAE</sequence>
<keyword evidence="2" id="KW-0812">Transmembrane</keyword>
<keyword evidence="4" id="KW-0012">Acyltransferase</keyword>
<dbReference type="EMBL" id="JAEQNE010000009">
    <property type="protein sequence ID" value="MBL0394717.1"/>
    <property type="molecule type" value="Genomic_DNA"/>
</dbReference>
<feature type="domain" description="Acyltransferase 3" evidence="3">
    <location>
        <begin position="5"/>
        <end position="336"/>
    </location>
</feature>
<dbReference type="PANTHER" id="PTHR23028:SF53">
    <property type="entry name" value="ACYL_TRANSF_3 DOMAIN-CONTAINING PROTEIN"/>
    <property type="match status" value="1"/>
</dbReference>